<name>A0AAN8NFA6_9PEZI</name>
<keyword evidence="2" id="KW-0813">Transport</keyword>
<feature type="compositionally biased region" description="Polar residues" evidence="5">
    <location>
        <begin position="523"/>
        <end position="533"/>
    </location>
</feature>
<feature type="compositionally biased region" description="Polar residues" evidence="5">
    <location>
        <begin position="856"/>
        <end position="868"/>
    </location>
</feature>
<comment type="caution">
    <text evidence="7">The sequence shown here is derived from an EMBL/GenBank/DDBJ whole genome shotgun (WGS) entry which is preliminary data.</text>
</comment>
<dbReference type="InterPro" id="IPR039462">
    <property type="entry name" value="Nup159/Nup146_N"/>
</dbReference>
<feature type="region of interest" description="Disordered" evidence="5">
    <location>
        <begin position="1004"/>
        <end position="1423"/>
    </location>
</feature>
<evidence type="ECO:0000256" key="3">
    <source>
        <dbReference type="ARBA" id="ARBA00023242"/>
    </source>
</evidence>
<dbReference type="SUPFAM" id="SSF117289">
    <property type="entry name" value="Nucleoporin domain"/>
    <property type="match status" value="1"/>
</dbReference>
<dbReference type="GO" id="GO:0005634">
    <property type="term" value="C:nucleus"/>
    <property type="evidence" value="ECO:0007669"/>
    <property type="project" value="UniProtKB-SubCell"/>
</dbReference>
<feature type="domain" description="Nucleoporin Nup159/Nup146 N-terminal" evidence="6">
    <location>
        <begin position="91"/>
        <end position="457"/>
    </location>
</feature>
<dbReference type="InterPro" id="IPR015943">
    <property type="entry name" value="WD40/YVTN_repeat-like_dom_sf"/>
</dbReference>
<dbReference type="Proteomes" id="UP001307849">
    <property type="component" value="Unassembled WGS sequence"/>
</dbReference>
<gene>
    <name evidence="7" type="ORF">TWF506_001082</name>
</gene>
<evidence type="ECO:0000256" key="5">
    <source>
        <dbReference type="SAM" id="MobiDB-lite"/>
    </source>
</evidence>
<organism evidence="7 8">
    <name type="scientific">Arthrobotrys conoides</name>
    <dbReference type="NCBI Taxonomy" id="74498"/>
    <lineage>
        <taxon>Eukaryota</taxon>
        <taxon>Fungi</taxon>
        <taxon>Dikarya</taxon>
        <taxon>Ascomycota</taxon>
        <taxon>Pezizomycotina</taxon>
        <taxon>Orbiliomycetes</taxon>
        <taxon>Orbiliales</taxon>
        <taxon>Orbiliaceae</taxon>
        <taxon>Arthrobotrys</taxon>
    </lineage>
</organism>
<comment type="subcellular location">
    <subcellularLocation>
        <location evidence="1">Nucleus</location>
    </subcellularLocation>
</comment>
<feature type="compositionally biased region" description="Polar residues" evidence="5">
    <location>
        <begin position="501"/>
        <end position="514"/>
    </location>
</feature>
<feature type="compositionally biased region" description="Low complexity" evidence="5">
    <location>
        <begin position="487"/>
        <end position="500"/>
    </location>
</feature>
<feature type="region of interest" description="Disordered" evidence="5">
    <location>
        <begin position="769"/>
        <end position="992"/>
    </location>
</feature>
<dbReference type="EMBL" id="JAVHJM010000001">
    <property type="protein sequence ID" value="KAK6520839.1"/>
    <property type="molecule type" value="Genomic_DNA"/>
</dbReference>
<keyword evidence="3" id="KW-0539">Nucleus</keyword>
<proteinExistence type="predicted"/>
<feature type="compositionally biased region" description="Polar residues" evidence="5">
    <location>
        <begin position="1153"/>
        <end position="1171"/>
    </location>
</feature>
<keyword evidence="8" id="KW-1185">Reference proteome</keyword>
<evidence type="ECO:0000256" key="1">
    <source>
        <dbReference type="ARBA" id="ARBA00004123"/>
    </source>
</evidence>
<keyword evidence="4" id="KW-0175">Coiled coil</keyword>
<feature type="compositionally biased region" description="Basic and acidic residues" evidence="5">
    <location>
        <begin position="1271"/>
        <end position="1280"/>
    </location>
</feature>
<protein>
    <recommendedName>
        <fullName evidence="6">Nucleoporin Nup159/Nup146 N-terminal domain-containing protein</fullName>
    </recommendedName>
</protein>
<feature type="compositionally biased region" description="Low complexity" evidence="5">
    <location>
        <begin position="669"/>
        <end position="679"/>
    </location>
</feature>
<feature type="compositionally biased region" description="Polar residues" evidence="5">
    <location>
        <begin position="541"/>
        <end position="620"/>
    </location>
</feature>
<dbReference type="Pfam" id="PF16755">
    <property type="entry name" value="Beta-prop_NUP159_NUP214"/>
    <property type="match status" value="1"/>
</dbReference>
<dbReference type="Gene3D" id="2.130.10.10">
    <property type="entry name" value="YVTN repeat-like/Quinoprotein amine dehydrogenase"/>
    <property type="match status" value="1"/>
</dbReference>
<feature type="compositionally biased region" description="Acidic residues" evidence="5">
    <location>
        <begin position="1366"/>
        <end position="1382"/>
    </location>
</feature>
<evidence type="ECO:0000256" key="2">
    <source>
        <dbReference type="ARBA" id="ARBA00022448"/>
    </source>
</evidence>
<evidence type="ECO:0000313" key="8">
    <source>
        <dbReference type="Proteomes" id="UP001307849"/>
    </source>
</evidence>
<accession>A0AAN8NFA6</accession>
<feature type="compositionally biased region" description="Low complexity" evidence="5">
    <location>
        <begin position="822"/>
        <end position="831"/>
    </location>
</feature>
<feature type="region of interest" description="Disordered" evidence="5">
    <location>
        <begin position="486"/>
        <end position="620"/>
    </location>
</feature>
<feature type="compositionally biased region" description="Polar residues" evidence="5">
    <location>
        <begin position="1179"/>
        <end position="1188"/>
    </location>
</feature>
<feature type="compositionally biased region" description="Low complexity" evidence="5">
    <location>
        <begin position="649"/>
        <end position="661"/>
    </location>
</feature>
<evidence type="ECO:0000259" key="6">
    <source>
        <dbReference type="Pfam" id="PF16755"/>
    </source>
</evidence>
<sequence length="1991" mass="208847">MSFGQPSAFGVLNNSQSAPNNAFSRSNSLAQGAPSTAFSRSSSIAVPQGPAEVVVGDEVQESESDLIGYVALAGELRVKVFDGQYPEGDLPIHSSQLLSISQKRQLFAAGGPQGVVVARTSTLRAAFKNTSIVNGNTLPFQPECIIPMSLRLSHIAFTSDGTYLLLAAQLGGIAVYLVDDILSKGNDVQPQSQINTGPLLEMKPIPTVADAEKVCIVVGSGWGQGGNVGIIDLKTTKVQENLKTGVTTVSWSPKGKQIICGGSLGGLAWIRPDGGEADAVEGVPNYPNYFVSSIFWIESTIIFVILTPKPQPGQAHDNESIHFVLMREPNTRKHTFYRVNDMTPPFGMHTRPTYHSFIHLKGWAPNLKDCLILSNTSSTDIGTVMRLNNTPFTPTSIMSDGRRATLPLTADGGDATPIGFSLDLTAPDAERVSNPFPNVEQSATSLPCMWILTNEGVISAYWVVYSDAVKIDNSSAAYPELLAYESQQPPQTPQRTTGPTFGQSGFGQSQTSAFGATKPAFGQPSTPTSTFGQPSKPLAFGQTSAPTSVFGQASQPTSTFGQPSTSTSAFGQPTQPSSAFGQSQPSSAFGQPSQPSSAFGQSTPQPAFGQSSAPQSAFGQTTAPFGQAAAKPAFGQPAFGSASTLGRPGMSAGAFGSSTGSAFGGGSAFGAQPGASAFGQKPAAPAFGSTTALGANAPAFGSPTPLGSTAPAFGSTTALGQPRPAFGQSAFGSSGGGTGFGQTSQLGSKLSAFGSSTAANSGGFAKFSGGGGFGTGSGDTGASPAFLQQSGSSNPFASKAPDTFGSSKGNPVSAFGSGGQSGFAVSSAFGSTATPDTNKPSGVSTGAGAFGAFGNSLGSALSQPTAPTNVKDDEMADSDDEVEQPREGIRGGNMFSLSANVNSSSTTTTKGPPKTLAPAFGQASQPSAEPSKPSAFGSGLFGSTLNKEQPKGAFGSPSKPTALAPAFGAPESRPSAPVSAFGPTSPVKSSGQVGTGLFGSALQRSTSGAQPVSAFGSVTGSSLPKPASAFGATPTSPPVNTAPAFSTTTTTSAFNKPATPSSALVAGAGSPTKPIVSAFGQKSTPPVPSSQKADLDNEVGAAASKGLPSEDSDEDTDHSPQEPEAAPLPPDFVPVTNKSKLAVPEDAPLPPDFSSTKAAPAVSSPSKTSLPASAPRTPALSSNPSTPSEPVVNPVESTPVTKAKSPLKSDGFSSDSPTKPSISASKPAKAANPMANRRGSKLTSAISIKPTLSGRTPSQKAGATAKPVKALAKDHDEEGSGHANIGSFFPGSGDKSVGPQKDGESVLTLGTSSKSIDAGFSFGESKLDHVSDDSEEDDDDISDAGSDENIDPEDHESGEPSGQSSELEDGSWVETGDTEDEGSPVQSPVVSKDVKSAPRRDILSRLNPPTTAKTLAETPKQIPATASKTFSLSSIVNKAPSKAQASSKAASSSASALSPISAKLQRQEAADMEQLLRQQMIMDLERDRREHDTVEHRKMALKDYDKLLALKNREVFEARKRNAEEETMKASEDAFREKLQLPFDPSSILSQFSPYREPENFTNFQGQDAVLEQLVIALGRRTDNFGLNMRNLEAFVAYHRESDHFTLDDSRPVEEIRIKAAPDVSLMAEELIQKAHDLGKAFDLVAFKADVTSLIHDVDYLVARASDIPNIILLHTHPELRAHIRRRPLSAQQRMQQANLRRKVPIIRRRFKRVEDAFRILQAHVATVNKHQRANHGDLRPPTIEQVHETVARLTEVAKEKAERVDKLEDLVRRMRLSSASPAMSRGTTPNFRASSISFSMSGRDFERGGTPGWSKSIRKGKEPVLATPTRNMPGPDKLDYYENTIDSPISRFSYGRQTHQKPIKSISGTFGLIEEELGDNEYFNDQNPSSSMGVPIATSYDRGMAELRKEILTTPKKVDVTGELPNTPASRQVNRLLKDEVEEMTGGRGRKAWIDADDYLEDKKLKREVGKRMTKVIRKMGVRETKVELA</sequence>
<feature type="compositionally biased region" description="Basic and acidic residues" evidence="5">
    <location>
        <begin position="1392"/>
        <end position="1403"/>
    </location>
</feature>
<feature type="compositionally biased region" description="Polar residues" evidence="5">
    <location>
        <begin position="1080"/>
        <end position="1092"/>
    </location>
</feature>
<feature type="compositionally biased region" description="Low complexity" evidence="5">
    <location>
        <begin position="1216"/>
        <end position="1233"/>
    </location>
</feature>
<feature type="region of interest" description="Disordered" evidence="5">
    <location>
        <begin position="632"/>
        <end position="744"/>
    </location>
</feature>
<feature type="coiled-coil region" evidence="4">
    <location>
        <begin position="1751"/>
        <end position="1778"/>
    </location>
</feature>
<feature type="compositionally biased region" description="Polar residues" evidence="5">
    <location>
        <begin position="1004"/>
        <end position="1022"/>
    </location>
</feature>
<feature type="compositionally biased region" description="Polar residues" evidence="5">
    <location>
        <begin position="786"/>
        <end position="796"/>
    </location>
</feature>
<feature type="compositionally biased region" description="Polar residues" evidence="5">
    <location>
        <begin position="832"/>
        <end position="844"/>
    </location>
</feature>
<feature type="compositionally biased region" description="Low complexity" evidence="5">
    <location>
        <begin position="1041"/>
        <end position="1059"/>
    </location>
</feature>
<evidence type="ECO:0000256" key="4">
    <source>
        <dbReference type="SAM" id="Coils"/>
    </source>
</evidence>
<feature type="compositionally biased region" description="Gly residues" evidence="5">
    <location>
        <begin position="769"/>
        <end position="779"/>
    </location>
</feature>
<reference evidence="7 8" key="1">
    <citation type="submission" date="2019-10" db="EMBL/GenBank/DDBJ databases">
        <authorList>
            <person name="Palmer J.M."/>
        </authorList>
    </citation>
    <scope>NUCLEOTIDE SEQUENCE [LARGE SCALE GENOMIC DNA]</scope>
    <source>
        <strain evidence="7 8">TWF506</strain>
    </source>
</reference>
<feature type="compositionally biased region" description="Acidic residues" evidence="5">
    <location>
        <begin position="1333"/>
        <end position="1356"/>
    </location>
</feature>
<evidence type="ECO:0000313" key="7">
    <source>
        <dbReference type="EMBL" id="KAK6520839.1"/>
    </source>
</evidence>